<dbReference type="Pfam" id="PF11241">
    <property type="entry name" value="DUF3043"/>
    <property type="match status" value="1"/>
</dbReference>
<protein>
    <submittedName>
        <fullName evidence="4">DUF3043 domain-containing protein</fullName>
    </submittedName>
</protein>
<evidence type="ECO:0000313" key="6">
    <source>
        <dbReference type="Proteomes" id="UP001281731"/>
    </source>
</evidence>
<dbReference type="EMBL" id="JAWNGC010000008">
    <property type="protein sequence ID" value="MDY5155419.1"/>
    <property type="molecule type" value="Genomic_DNA"/>
</dbReference>
<dbReference type="Proteomes" id="UP001275049">
    <property type="component" value="Unassembled WGS sequence"/>
</dbReference>
<feature type="region of interest" description="Disordered" evidence="1">
    <location>
        <begin position="1"/>
        <end position="60"/>
    </location>
</feature>
<keyword evidence="5" id="KW-1185">Reference proteome</keyword>
<feature type="compositionally biased region" description="Basic and acidic residues" evidence="1">
    <location>
        <begin position="204"/>
        <end position="218"/>
    </location>
</feature>
<evidence type="ECO:0000256" key="2">
    <source>
        <dbReference type="SAM" id="Phobius"/>
    </source>
</evidence>
<dbReference type="Proteomes" id="UP001281731">
    <property type="component" value="Unassembled WGS sequence"/>
</dbReference>
<evidence type="ECO:0000313" key="5">
    <source>
        <dbReference type="Proteomes" id="UP001275049"/>
    </source>
</evidence>
<dbReference type="AlphaFoldDB" id="A0AAW9HZH7"/>
<accession>A0AAW9HZH7</accession>
<dbReference type="EMBL" id="JAWNGA010000001">
    <property type="protein sequence ID" value="MDY5132193.1"/>
    <property type="molecule type" value="Genomic_DNA"/>
</dbReference>
<evidence type="ECO:0000313" key="3">
    <source>
        <dbReference type="EMBL" id="MDY5132193.1"/>
    </source>
</evidence>
<keyword evidence="2" id="KW-0812">Transmembrane</keyword>
<organism evidence="4 6">
    <name type="scientific">Actinotignum urinale</name>
    <dbReference type="NCBI Taxonomy" id="190146"/>
    <lineage>
        <taxon>Bacteria</taxon>
        <taxon>Bacillati</taxon>
        <taxon>Actinomycetota</taxon>
        <taxon>Actinomycetes</taxon>
        <taxon>Actinomycetales</taxon>
        <taxon>Actinomycetaceae</taxon>
        <taxon>Actinotignum</taxon>
    </lineage>
</organism>
<gene>
    <name evidence="4" type="ORF">R6G80_06760</name>
    <name evidence="3" type="ORF">R6G86_00335</name>
</gene>
<feature type="transmembrane region" description="Helical" evidence="2">
    <location>
        <begin position="140"/>
        <end position="160"/>
    </location>
</feature>
<feature type="region of interest" description="Disordered" evidence="1">
    <location>
        <begin position="200"/>
        <end position="224"/>
    </location>
</feature>
<comment type="caution">
    <text evidence="4">The sequence shown here is derived from an EMBL/GenBank/DDBJ whole genome shotgun (WGS) entry which is preliminary data.</text>
</comment>
<dbReference type="RefSeq" id="WP_022865590.1">
    <property type="nucleotide sequence ID" value="NZ_CAMYCL010000020.1"/>
</dbReference>
<sequence length="224" mass="25444">MAFGRKKSSRNNTEEEKVTPPALPKGYTPGKGAPTPKRRDVESRKRKPIIPDKVSMTKAERKALRAEERARNSAQWEREQKALKEGDIKNMPIGHRGEERAFARDALDARFQFASYMALMALVLIVGMFVVGQYGTPAQFNAFVLSVYAIIILMFVEAWFKARKIRRLVAYRFGDAKVPPRLAGQMTSRAFTPRRFRLPRPRVKRGEYPKGGGPEDMKAAMQSK</sequence>
<keyword evidence="2" id="KW-1133">Transmembrane helix</keyword>
<evidence type="ECO:0000256" key="1">
    <source>
        <dbReference type="SAM" id="MobiDB-lite"/>
    </source>
</evidence>
<evidence type="ECO:0000313" key="4">
    <source>
        <dbReference type="EMBL" id="MDY5155419.1"/>
    </source>
</evidence>
<keyword evidence="2" id="KW-0472">Membrane</keyword>
<proteinExistence type="predicted"/>
<feature type="transmembrane region" description="Helical" evidence="2">
    <location>
        <begin position="113"/>
        <end position="134"/>
    </location>
</feature>
<dbReference type="InterPro" id="IPR021403">
    <property type="entry name" value="DUF3043"/>
</dbReference>
<reference evidence="4 5" key="1">
    <citation type="submission" date="2023-10" db="EMBL/GenBank/DDBJ databases">
        <title>Whole Genome based description of the genera Actinobaculum and Actinotignum reveals a complex phylogenetic relationship within the species included in the genus Actinotignum.</title>
        <authorList>
            <person name="Jensen C.S."/>
            <person name="Dargis R."/>
            <person name="Kemp M."/>
            <person name="Christensen J.J."/>
        </authorList>
    </citation>
    <scope>NUCLEOTIDE SEQUENCE</scope>
    <source>
        <strain evidence="4">SLA_B511</strain>
        <strain evidence="3 5">SLA_B974</strain>
    </source>
</reference>
<name>A0AAW9HZH7_9ACTO</name>